<dbReference type="EMBL" id="JBAMIC010000019">
    <property type="protein sequence ID" value="KAK7093540.1"/>
    <property type="molecule type" value="Genomic_DNA"/>
</dbReference>
<sequence length="215" mass="23427">MALSLLSCLSLCALVPGCRTVNHRIEGGNCELNEADDRWDGILPPVSDQSFGYYRRVIPTSALETDAAHANKTCHVDHVLLDNTCLEIVATGNHNHSSALETCHRRYGRLAILDTPELLTVLGLLGPYGSAGKYYIDIVRKNDGILVWGATQVPVDLTTPAWLSGQPDDYQYGAGPEDCGSIEANGAQFFFMDTPCNLADRGYICQYGQYATRGL</sequence>
<reference evidence="3 4" key="1">
    <citation type="submission" date="2024-02" db="EMBL/GenBank/DDBJ databases">
        <title>Chromosome-scale genome assembly of the rough periwinkle Littorina saxatilis.</title>
        <authorList>
            <person name="De Jode A."/>
            <person name="Faria R."/>
            <person name="Formenti G."/>
            <person name="Sims Y."/>
            <person name="Smith T.P."/>
            <person name="Tracey A."/>
            <person name="Wood J.M.D."/>
            <person name="Zagrodzka Z.B."/>
            <person name="Johannesson K."/>
            <person name="Butlin R.K."/>
            <person name="Leder E.H."/>
        </authorList>
    </citation>
    <scope>NUCLEOTIDE SEQUENCE [LARGE SCALE GENOMIC DNA]</scope>
    <source>
        <strain evidence="3">Snail1</strain>
        <tissue evidence="3">Muscle</tissue>
    </source>
</reference>
<evidence type="ECO:0000259" key="2">
    <source>
        <dbReference type="SMART" id="SM00034"/>
    </source>
</evidence>
<dbReference type="AlphaFoldDB" id="A0AAN9AUH0"/>
<feature type="signal peptide" evidence="1">
    <location>
        <begin position="1"/>
        <end position="20"/>
    </location>
</feature>
<dbReference type="Gene3D" id="3.10.100.10">
    <property type="entry name" value="Mannose-Binding Protein A, subunit A"/>
    <property type="match status" value="1"/>
</dbReference>
<name>A0AAN9AUH0_9CAEN</name>
<dbReference type="CDD" id="cd00037">
    <property type="entry name" value="CLECT"/>
    <property type="match status" value="1"/>
</dbReference>
<comment type="caution">
    <text evidence="3">The sequence shown here is derived from an EMBL/GenBank/DDBJ whole genome shotgun (WGS) entry which is preliminary data.</text>
</comment>
<keyword evidence="1" id="KW-0732">Signal</keyword>
<dbReference type="Proteomes" id="UP001374579">
    <property type="component" value="Unassembled WGS sequence"/>
</dbReference>
<organism evidence="3 4">
    <name type="scientific">Littorina saxatilis</name>
    <dbReference type="NCBI Taxonomy" id="31220"/>
    <lineage>
        <taxon>Eukaryota</taxon>
        <taxon>Metazoa</taxon>
        <taxon>Spiralia</taxon>
        <taxon>Lophotrochozoa</taxon>
        <taxon>Mollusca</taxon>
        <taxon>Gastropoda</taxon>
        <taxon>Caenogastropoda</taxon>
        <taxon>Littorinimorpha</taxon>
        <taxon>Littorinoidea</taxon>
        <taxon>Littorinidae</taxon>
        <taxon>Littorina</taxon>
    </lineage>
</organism>
<dbReference type="SUPFAM" id="SSF56436">
    <property type="entry name" value="C-type lectin-like"/>
    <property type="match status" value="1"/>
</dbReference>
<feature type="chain" id="PRO_5042944194" description="C-type lectin domain-containing protein" evidence="1">
    <location>
        <begin position="21"/>
        <end position="215"/>
    </location>
</feature>
<proteinExistence type="predicted"/>
<evidence type="ECO:0000313" key="3">
    <source>
        <dbReference type="EMBL" id="KAK7093540.1"/>
    </source>
</evidence>
<dbReference type="InterPro" id="IPR016186">
    <property type="entry name" value="C-type_lectin-like/link_sf"/>
</dbReference>
<gene>
    <name evidence="3" type="ORF">V1264_007270</name>
</gene>
<keyword evidence="4" id="KW-1185">Reference proteome</keyword>
<dbReference type="InterPro" id="IPR016187">
    <property type="entry name" value="CTDL_fold"/>
</dbReference>
<dbReference type="InterPro" id="IPR001304">
    <property type="entry name" value="C-type_lectin-like"/>
</dbReference>
<evidence type="ECO:0000256" key="1">
    <source>
        <dbReference type="SAM" id="SignalP"/>
    </source>
</evidence>
<feature type="domain" description="C-type lectin" evidence="2">
    <location>
        <begin position="74"/>
        <end position="206"/>
    </location>
</feature>
<accession>A0AAN9AUH0</accession>
<evidence type="ECO:0000313" key="4">
    <source>
        <dbReference type="Proteomes" id="UP001374579"/>
    </source>
</evidence>
<dbReference type="SMART" id="SM00034">
    <property type="entry name" value="CLECT"/>
    <property type="match status" value="1"/>
</dbReference>
<protein>
    <recommendedName>
        <fullName evidence="2">C-type lectin domain-containing protein</fullName>
    </recommendedName>
</protein>